<dbReference type="Proteomes" id="UP001589670">
    <property type="component" value="Unassembled WGS sequence"/>
</dbReference>
<proteinExistence type="predicted"/>
<dbReference type="InterPro" id="IPR024096">
    <property type="entry name" value="NO_sig/Golgi_transp_ligand-bd"/>
</dbReference>
<dbReference type="NCBIfam" id="TIGR02019">
    <property type="entry name" value="BchJ"/>
    <property type="match status" value="1"/>
</dbReference>
<organism evidence="1 2">
    <name type="scientific">Roseovarius ramblicola</name>
    <dbReference type="NCBI Taxonomy" id="2022336"/>
    <lineage>
        <taxon>Bacteria</taxon>
        <taxon>Pseudomonadati</taxon>
        <taxon>Pseudomonadota</taxon>
        <taxon>Alphaproteobacteria</taxon>
        <taxon>Rhodobacterales</taxon>
        <taxon>Roseobacteraceae</taxon>
        <taxon>Roseovarius</taxon>
    </lineage>
</organism>
<dbReference type="SUPFAM" id="SSF111126">
    <property type="entry name" value="Ligand-binding domain in the NO signalling and Golgi transport"/>
    <property type="match status" value="1"/>
</dbReference>
<gene>
    <name evidence="1" type="primary">bchJ</name>
    <name evidence="1" type="ORF">ACFFU4_16455</name>
</gene>
<dbReference type="InterPro" id="IPR010249">
    <property type="entry name" value="BchJ"/>
</dbReference>
<sequence>MSDGARVGPNAILQTAAALEAQGGRALARQVFEVAGLGALVDDPPGSMVPEGQAAALMRALHATLPPDTAARVSYDAGRRTGDYILQNRIPAPARTLLRLLPARLAAPILLRAVAAHAWTFAGSGRIEIAPGRPVRLMIHDNPLAVAGSDWHRAALEVLFRRLVHPRAAVRQAASCAGGDGPCVFEISLSG</sequence>
<evidence type="ECO:0000313" key="2">
    <source>
        <dbReference type="Proteomes" id="UP001589670"/>
    </source>
</evidence>
<comment type="caution">
    <text evidence="1">The sequence shown here is derived from an EMBL/GenBank/DDBJ whole genome shotgun (WGS) entry which is preliminary data.</text>
</comment>
<keyword evidence="2" id="KW-1185">Reference proteome</keyword>
<evidence type="ECO:0000313" key="1">
    <source>
        <dbReference type="EMBL" id="MFB9151345.1"/>
    </source>
</evidence>
<dbReference type="EMBL" id="JBHMEC010000028">
    <property type="protein sequence ID" value="MFB9151345.1"/>
    <property type="molecule type" value="Genomic_DNA"/>
</dbReference>
<dbReference type="RefSeq" id="WP_377070940.1">
    <property type="nucleotide sequence ID" value="NZ_JBHMEC010000028.1"/>
</dbReference>
<reference evidence="1 2" key="1">
    <citation type="submission" date="2024-09" db="EMBL/GenBank/DDBJ databases">
        <authorList>
            <person name="Sun Q."/>
            <person name="Mori K."/>
        </authorList>
    </citation>
    <scope>NUCLEOTIDE SEQUENCE [LARGE SCALE GENOMIC DNA]</scope>
    <source>
        <strain evidence="1 2">CECT 9424</strain>
    </source>
</reference>
<name>A0ABV5I3S8_9RHOB</name>
<accession>A0ABV5I3S8</accession>
<protein>
    <submittedName>
        <fullName evidence="1">Bacteriochlorophyll 4-vinyl reductase</fullName>
    </submittedName>
</protein>